<dbReference type="Proteomes" id="UP000321196">
    <property type="component" value="Unassembled WGS sequence"/>
</dbReference>
<proteinExistence type="inferred from homology"/>
<dbReference type="InterPro" id="IPR011067">
    <property type="entry name" value="Plasmid_toxin/cell-grow_inhib"/>
</dbReference>
<dbReference type="InterPro" id="IPR003477">
    <property type="entry name" value="PemK-like"/>
</dbReference>
<feature type="compositionally biased region" description="Low complexity" evidence="3">
    <location>
        <begin position="44"/>
        <end position="60"/>
    </location>
</feature>
<name>A0A5C8HU72_9MICO</name>
<evidence type="ECO:0000313" key="4">
    <source>
        <dbReference type="EMBL" id="TXK06643.1"/>
    </source>
</evidence>
<comment type="similarity">
    <text evidence="1">Belongs to the PemK/MazF family.</text>
</comment>
<keyword evidence="5" id="KW-1185">Reference proteome</keyword>
<evidence type="ECO:0000256" key="2">
    <source>
        <dbReference type="ARBA" id="ARBA00022649"/>
    </source>
</evidence>
<dbReference type="EMBL" id="VRSW01000001">
    <property type="protein sequence ID" value="TXK06643.1"/>
    <property type="molecule type" value="Genomic_DNA"/>
</dbReference>
<organism evidence="4 5">
    <name type="scientific">Microbacterium mitrae</name>
    <dbReference type="NCBI Taxonomy" id="664640"/>
    <lineage>
        <taxon>Bacteria</taxon>
        <taxon>Bacillati</taxon>
        <taxon>Actinomycetota</taxon>
        <taxon>Actinomycetes</taxon>
        <taxon>Micrococcales</taxon>
        <taxon>Microbacteriaceae</taxon>
        <taxon>Microbacterium</taxon>
    </lineage>
</organism>
<dbReference type="GO" id="GO:0003677">
    <property type="term" value="F:DNA binding"/>
    <property type="evidence" value="ECO:0007669"/>
    <property type="project" value="InterPro"/>
</dbReference>
<dbReference type="SUPFAM" id="SSF50118">
    <property type="entry name" value="Cell growth inhibitor/plasmid maintenance toxic component"/>
    <property type="match status" value="1"/>
</dbReference>
<reference evidence="4 5" key="1">
    <citation type="submission" date="2019-08" db="EMBL/GenBank/DDBJ databases">
        <authorList>
            <person name="Dong K."/>
        </authorList>
    </citation>
    <scope>NUCLEOTIDE SEQUENCE [LARGE SCALE GENOMIC DNA]</scope>
    <source>
        <strain evidence="4 5">M4-8</strain>
    </source>
</reference>
<dbReference type="OrthoDB" id="5184628at2"/>
<dbReference type="Pfam" id="PF02452">
    <property type="entry name" value="PemK_toxin"/>
    <property type="match status" value="1"/>
</dbReference>
<comment type="caution">
    <text evidence="4">The sequence shown here is derived from an EMBL/GenBank/DDBJ whole genome shotgun (WGS) entry which is preliminary data.</text>
</comment>
<protein>
    <submittedName>
        <fullName evidence="4">Type II toxin-antitoxin system PemK/MazF family toxin</fullName>
    </submittedName>
</protein>
<sequence>MLLRLLTSSKSSGTSGSAGGTSRPQGGAGSAKLKPQPHKKPKKPSGGTTSSAAGSKSPSRGGDDISVGQLDDSRTIEIAPPAKGKLTISYDPSTDNDPDAGEIIWTWVPYEENDGRGKDRPVLIIGRQNRDRVYAVRLTSKSHDGDRDYLSIGSGAWDPQGRPSWVDIDQVYSVHHDGMRREAAALDLKRFAVVADALVRRYGWAVAGK</sequence>
<evidence type="ECO:0000313" key="5">
    <source>
        <dbReference type="Proteomes" id="UP000321196"/>
    </source>
</evidence>
<accession>A0A5C8HU72</accession>
<evidence type="ECO:0000256" key="3">
    <source>
        <dbReference type="SAM" id="MobiDB-lite"/>
    </source>
</evidence>
<dbReference type="AlphaFoldDB" id="A0A5C8HU72"/>
<feature type="region of interest" description="Disordered" evidence="3">
    <location>
        <begin position="1"/>
        <end position="79"/>
    </location>
</feature>
<dbReference type="Gene3D" id="2.30.30.110">
    <property type="match status" value="1"/>
</dbReference>
<keyword evidence="2" id="KW-1277">Toxin-antitoxin system</keyword>
<gene>
    <name evidence="4" type="ORF">FVP60_00290</name>
</gene>
<evidence type="ECO:0000256" key="1">
    <source>
        <dbReference type="ARBA" id="ARBA00007521"/>
    </source>
</evidence>